<dbReference type="InterPro" id="IPR051538">
    <property type="entry name" value="Acyl-CoA_Synth/Transferase"/>
</dbReference>
<dbReference type="EMBL" id="VMNW02000007">
    <property type="protein sequence ID" value="KAA9164377.1"/>
    <property type="molecule type" value="Genomic_DNA"/>
</dbReference>
<dbReference type="GO" id="GO:0016874">
    <property type="term" value="F:ligase activity"/>
    <property type="evidence" value="ECO:0007669"/>
    <property type="project" value="UniProtKB-KW"/>
</dbReference>
<comment type="caution">
    <text evidence="5">The sequence shown here is derived from an EMBL/GenBank/DDBJ whole genome shotgun (WGS) entry which is preliminary data.</text>
</comment>
<dbReference type="Pfam" id="PF13380">
    <property type="entry name" value="CoA_binding_2"/>
    <property type="match status" value="1"/>
</dbReference>
<dbReference type="SUPFAM" id="SSF56059">
    <property type="entry name" value="Glutathione synthetase ATP-binding domain-like"/>
    <property type="match status" value="1"/>
</dbReference>
<evidence type="ECO:0000256" key="3">
    <source>
        <dbReference type="ARBA" id="ARBA00022840"/>
    </source>
</evidence>
<keyword evidence="6" id="KW-1185">Reference proteome</keyword>
<dbReference type="SMART" id="SM00881">
    <property type="entry name" value="CoA_binding"/>
    <property type="match status" value="1"/>
</dbReference>
<dbReference type="Gene3D" id="3.30.470.20">
    <property type="entry name" value="ATP-grasp fold, B domain"/>
    <property type="match status" value="1"/>
</dbReference>
<protein>
    <recommendedName>
        <fullName evidence="4">CoA-binding domain-containing protein</fullName>
    </recommendedName>
</protein>
<reference evidence="5" key="1">
    <citation type="submission" date="2019-09" db="EMBL/GenBank/DDBJ databases">
        <authorList>
            <person name="Teo W.F.A."/>
            <person name="Duangmal K."/>
        </authorList>
    </citation>
    <scope>NUCLEOTIDE SEQUENCE [LARGE SCALE GENOMIC DNA]</scope>
    <source>
        <strain evidence="5">K81G1</strain>
    </source>
</reference>
<dbReference type="PANTHER" id="PTHR43334">
    <property type="entry name" value="ACETATE--COA LIGASE [ADP-FORMING]"/>
    <property type="match status" value="1"/>
</dbReference>
<dbReference type="PANTHER" id="PTHR43334:SF1">
    <property type="entry name" value="3-HYDROXYPROPIONATE--COA LIGASE [ADP-FORMING]"/>
    <property type="match status" value="1"/>
</dbReference>
<proteinExistence type="predicted"/>
<dbReference type="SUPFAM" id="SSF52210">
    <property type="entry name" value="Succinyl-CoA synthetase domains"/>
    <property type="match status" value="2"/>
</dbReference>
<dbReference type="InterPro" id="IPR003781">
    <property type="entry name" value="CoA-bd"/>
</dbReference>
<dbReference type="Pfam" id="PF13549">
    <property type="entry name" value="ATP-grasp_5"/>
    <property type="match status" value="1"/>
</dbReference>
<gene>
    <name evidence="5" type="ORF">FPZ12_007215</name>
</gene>
<dbReference type="SUPFAM" id="SSF51735">
    <property type="entry name" value="NAD(P)-binding Rossmann-fold domains"/>
    <property type="match status" value="1"/>
</dbReference>
<name>A0A5N0VDE7_9PSEU</name>
<evidence type="ECO:0000313" key="5">
    <source>
        <dbReference type="EMBL" id="KAA9164377.1"/>
    </source>
</evidence>
<keyword evidence="2" id="KW-0547">Nucleotide-binding</keyword>
<dbReference type="AlphaFoldDB" id="A0A5N0VDE7"/>
<evidence type="ECO:0000256" key="1">
    <source>
        <dbReference type="ARBA" id="ARBA00022598"/>
    </source>
</evidence>
<dbReference type="InterPro" id="IPR013815">
    <property type="entry name" value="ATP_grasp_subdomain_1"/>
</dbReference>
<dbReference type="InterPro" id="IPR036291">
    <property type="entry name" value="NAD(P)-bd_dom_sf"/>
</dbReference>
<evidence type="ECO:0000313" key="6">
    <source>
        <dbReference type="Proteomes" id="UP000319769"/>
    </source>
</evidence>
<dbReference type="GO" id="GO:0005524">
    <property type="term" value="F:ATP binding"/>
    <property type="evidence" value="ECO:0007669"/>
    <property type="project" value="UniProtKB-KW"/>
</dbReference>
<evidence type="ECO:0000259" key="4">
    <source>
        <dbReference type="SMART" id="SM00881"/>
    </source>
</evidence>
<dbReference type="OrthoDB" id="190266at2"/>
<evidence type="ECO:0000256" key="2">
    <source>
        <dbReference type="ARBA" id="ARBA00022741"/>
    </source>
</evidence>
<dbReference type="Gene3D" id="3.40.50.261">
    <property type="entry name" value="Succinyl-CoA synthetase domains"/>
    <property type="match status" value="2"/>
</dbReference>
<dbReference type="Pfam" id="PF13607">
    <property type="entry name" value="Succ_CoA_lig"/>
    <property type="match status" value="1"/>
</dbReference>
<dbReference type="Gene3D" id="3.40.50.720">
    <property type="entry name" value="NAD(P)-binding Rossmann-like Domain"/>
    <property type="match status" value="1"/>
</dbReference>
<keyword evidence="1" id="KW-0436">Ligase</keyword>
<dbReference type="InterPro" id="IPR032875">
    <property type="entry name" value="Succ_CoA_lig_flav_dom"/>
</dbReference>
<sequence length="713" mass="74336">MAETSQSGGDWYDAAVGARSVAIIGASSRPEANHYQNHLRAYGFTGEIYPIHPRERTIQGLPAYRSILDVGRPIDLAVVMIAAAGVPAAIAECRQAGVPVVYVGSAGFSELGEEGARLQRDMVEAAQGGPRLVGPNGNGIASVANNQFTVAIDSVRPPLSSVRDDGVAIVSQSGIVGASCFLSAQRAGIGVGKYFSVGNEADLGIPEIVERLVADPAVSVILCYIEGLRDPEGFISAARTARETGKKLVVLKAGTTAEGARAAASHTASMAGSDRVYDGLFRELGVIRARSITQLIELASLLVRTDIRGRRGLVLSVSGAQAVALTDLMSNQGLTMEAWDPGTRAKLKAAIPPYLNVNNPFDGGGPMVRDFDVLGAILDAAQADANSDFLIVASCALPDSEEEVAKQIAARYRQGGKPLVAIWQSGTGKALDVFNKAGIAAFSEMDRAVEAIAAALGAGGDTSEPRHRAVGKPSAEILSLVTSAVDAGHAALDEVASKKVLALAGIPTVRERVCDVATPLADVRAELGTPLVAKIRSAALPHKSEVNAVALGISSEYELRQEVTRLLELADELGLPDADVVVQQQVSIGLELLIGMHRDVTFGPVVSLGLGGVLAEALDDVQILSLDAAAGDITRALAGLRHRRLVAGFRGMPGADPAVVVPVVENFLTLCRSLPDEVLEVDVNPLVITSDTKEAVVVDALFVLDSERRPGGN</sequence>
<feature type="domain" description="CoA-binding" evidence="4">
    <location>
        <begin position="15"/>
        <end position="108"/>
    </location>
</feature>
<organism evidence="5 6">
    <name type="scientific">Amycolatopsis acidicola</name>
    <dbReference type="NCBI Taxonomy" id="2596893"/>
    <lineage>
        <taxon>Bacteria</taxon>
        <taxon>Bacillati</taxon>
        <taxon>Actinomycetota</taxon>
        <taxon>Actinomycetes</taxon>
        <taxon>Pseudonocardiales</taxon>
        <taxon>Pseudonocardiaceae</taxon>
        <taxon>Amycolatopsis</taxon>
    </lineage>
</organism>
<dbReference type="RefSeq" id="WP_144747027.1">
    <property type="nucleotide sequence ID" value="NZ_VMNW02000007.1"/>
</dbReference>
<dbReference type="InterPro" id="IPR016102">
    <property type="entry name" value="Succinyl-CoA_synth-like"/>
</dbReference>
<dbReference type="Gene3D" id="3.30.1490.20">
    <property type="entry name" value="ATP-grasp fold, A domain"/>
    <property type="match status" value="1"/>
</dbReference>
<keyword evidence="3" id="KW-0067">ATP-binding</keyword>
<accession>A0A5N0VDE7</accession>
<dbReference type="Proteomes" id="UP000319769">
    <property type="component" value="Unassembled WGS sequence"/>
</dbReference>